<dbReference type="EC" id="6.3.2.29" evidence="6"/>
<name>A0A2T0BH57_9CLOT</name>
<dbReference type="Gene3D" id="3.90.190.20">
    <property type="entry name" value="Mur ligase, C-terminal domain"/>
    <property type="match status" value="1"/>
</dbReference>
<evidence type="ECO:0000259" key="15">
    <source>
        <dbReference type="PROSITE" id="PS50975"/>
    </source>
</evidence>
<dbReference type="OrthoDB" id="9803907at2"/>
<dbReference type="GO" id="GO:0071161">
    <property type="term" value="F:cyanophycin synthetase activity (L-arginine-adding)"/>
    <property type="evidence" value="ECO:0007669"/>
    <property type="project" value="UniProtKB-EC"/>
</dbReference>
<evidence type="ECO:0000256" key="13">
    <source>
        <dbReference type="ARBA" id="ARBA00048425"/>
    </source>
</evidence>
<dbReference type="Pfam" id="PF02655">
    <property type="entry name" value="ATP-grasp_3"/>
    <property type="match status" value="1"/>
</dbReference>
<dbReference type="InterPro" id="IPR013651">
    <property type="entry name" value="ATP-grasp_RimK-type"/>
</dbReference>
<dbReference type="NCBIfam" id="TIGR02068">
    <property type="entry name" value="cya_phycin_syn"/>
    <property type="match status" value="1"/>
</dbReference>
<dbReference type="InterPro" id="IPR011761">
    <property type="entry name" value="ATP-grasp"/>
</dbReference>
<proteinExistence type="inferred from homology"/>
<comment type="function">
    <text evidence="1">Catalyzes the ATP-dependent polymerization of arginine and aspartate to multi-L-arginyl-poly-L-aspartic acid (cyanophycin; a water-insoluble reserve polymer).</text>
</comment>
<dbReference type="Gene3D" id="3.40.1190.10">
    <property type="entry name" value="Mur-like, catalytic domain"/>
    <property type="match status" value="1"/>
</dbReference>
<evidence type="ECO:0000256" key="9">
    <source>
        <dbReference type="ARBA" id="ARBA00022741"/>
    </source>
</evidence>
<keyword evidence="9 14" id="KW-0547">Nucleotide-binding</keyword>
<organism evidence="16 17">
    <name type="scientific">Clostridium vincentii</name>
    <dbReference type="NCBI Taxonomy" id="52704"/>
    <lineage>
        <taxon>Bacteria</taxon>
        <taxon>Bacillati</taxon>
        <taxon>Bacillota</taxon>
        <taxon>Clostridia</taxon>
        <taxon>Eubacteriales</taxon>
        <taxon>Clostridiaceae</taxon>
        <taxon>Clostridium</taxon>
    </lineage>
</organism>
<dbReference type="InterPro" id="IPR011810">
    <property type="entry name" value="Cya_phycin_syn"/>
</dbReference>
<dbReference type="InterPro" id="IPR003806">
    <property type="entry name" value="ATP-grasp_PylC-type"/>
</dbReference>
<dbReference type="RefSeq" id="WP_106059212.1">
    <property type="nucleotide sequence ID" value="NZ_PVXQ01000009.1"/>
</dbReference>
<evidence type="ECO:0000256" key="2">
    <source>
        <dbReference type="ARBA" id="ARBA00004752"/>
    </source>
</evidence>
<dbReference type="InterPro" id="IPR044019">
    <property type="entry name" value="Cyanophycin_syn_N"/>
</dbReference>
<dbReference type="GO" id="GO:0005524">
    <property type="term" value="F:ATP binding"/>
    <property type="evidence" value="ECO:0007669"/>
    <property type="project" value="UniProtKB-UniRule"/>
</dbReference>
<keyword evidence="17" id="KW-1185">Reference proteome</keyword>
<sequence>MKILNQIIYEGKNIYSHKKCIKVELDLCGYSEIPSKDIKGFNDELIAIIPELKKHRCGIDEEGGFVTRLKEGTYLAHICEHSIIAIQNRVGIDVAYGKAREIKDDKYYIIFEYEYRVIGIEAARLAVDLINALIYNEKINFLGRVKNLEEILSKESIGPSTKAIKVAAGRHGMPVFQLEDSGFYQIGYGKQGRIIEATIGAQTSCVSADIASDKELTKALLINQNIPVPQGAKVCNVISLLKEGEKIGYPLVLKPRYGCKGEGVILNISSEKELIKAYNNMKSKYKDLLIEEYIEGNDYRVCIVANSVVAVSLRKPPYVIGDGKHALKELIRELNNDSIRGYDHESPLTKVKIDDELLNFLSKQELSLNNIILRGEKVVLRQNANLSTGAIAIDCTNDISEENKQICIRVAKTIGLDICGIDIKTRDINEPLSKNGVVIEVNAAPGIRMHLHPFKGRMQDVGEAILNLQYNGKPKNIPVISITGTNGKTTTTRLISHVFRQMGYNVGMTSTDGIYIDGQCIDSGDDTGYCSAKTVLLNKEVEVAVLETARGGLIKKGLAYDLADIAVITNITEDHIGIDGINNLEELAFVKVLVGEAVKEDGYVVLNADDEWSIKIISRINAKKIFFSQSKDNELIEKNRIQGGIAVYLDKNALWVTNANKEYKILDVKNIPIALGGKLKFNLENVMAACGALVAAKIDYCMIAKSVKSFKLNEQFNSGRFNIYSVDGVEVILDYGHNIGGYKSVLKSLSAMKKERIIGVIGVPGDRRDKDICEVGSMCGRLMDEIIIKEDIDKRGRKNGEVAALLEKGIKESNNQKYNICLEEVNALKEALRISKTGDLIIVFYEQLDPLVDIINECNTTRDSLNLVNL</sequence>
<dbReference type="Gene3D" id="3.30.470.20">
    <property type="entry name" value="ATP-grasp fold, B domain"/>
    <property type="match status" value="2"/>
</dbReference>
<dbReference type="Pfam" id="PF08443">
    <property type="entry name" value="RimK"/>
    <property type="match status" value="1"/>
</dbReference>
<dbReference type="AlphaFoldDB" id="A0A2T0BH57"/>
<evidence type="ECO:0000256" key="7">
    <source>
        <dbReference type="ARBA" id="ARBA00022036"/>
    </source>
</evidence>
<dbReference type="Pfam" id="PF18921">
    <property type="entry name" value="Cyanophycin_syn"/>
    <property type="match status" value="1"/>
</dbReference>
<protein>
    <recommendedName>
        <fullName evidence="7">Cyanophycin synthetase</fullName>
        <ecNumber evidence="6">6.3.2.29</ecNumber>
        <ecNumber evidence="5">6.3.2.30</ecNumber>
    </recommendedName>
    <alternativeName>
        <fullName evidence="11">Cyanophycin synthase</fullName>
    </alternativeName>
</protein>
<dbReference type="EC" id="6.3.2.30" evidence="5"/>
<dbReference type="EMBL" id="PVXQ01000009">
    <property type="protein sequence ID" value="PRR83173.1"/>
    <property type="molecule type" value="Genomic_DNA"/>
</dbReference>
<dbReference type="NCBIfam" id="NF010623">
    <property type="entry name" value="PRK14016.1"/>
    <property type="match status" value="1"/>
</dbReference>
<comment type="catalytic activity">
    <reaction evidence="12">
        <text>[L-4-(L-arginin-2-N-yl)aspartate](n)-L-aspartate + L-arginine + ATP = [L-4-(L-arginin-2-N-yl)aspartate](n+1) + ADP + phosphate + H(+)</text>
        <dbReference type="Rhea" id="RHEA:23888"/>
        <dbReference type="Rhea" id="RHEA-COMP:13732"/>
        <dbReference type="Rhea" id="RHEA-COMP:13733"/>
        <dbReference type="ChEBI" id="CHEBI:15378"/>
        <dbReference type="ChEBI" id="CHEBI:30616"/>
        <dbReference type="ChEBI" id="CHEBI:32682"/>
        <dbReference type="ChEBI" id="CHEBI:43474"/>
        <dbReference type="ChEBI" id="CHEBI:137986"/>
        <dbReference type="ChEBI" id="CHEBI:137990"/>
        <dbReference type="ChEBI" id="CHEBI:456216"/>
        <dbReference type="EC" id="6.3.2.30"/>
    </reaction>
</comment>
<comment type="subunit">
    <text evidence="4">Homodimer.</text>
</comment>
<evidence type="ECO:0000256" key="1">
    <source>
        <dbReference type="ARBA" id="ARBA00003184"/>
    </source>
</evidence>
<dbReference type="Proteomes" id="UP000239471">
    <property type="component" value="Unassembled WGS sequence"/>
</dbReference>
<evidence type="ECO:0000256" key="3">
    <source>
        <dbReference type="ARBA" id="ARBA00009060"/>
    </source>
</evidence>
<gene>
    <name evidence="16" type="primary">cphA_1</name>
    <name evidence="16" type="ORF">CLVI_12150</name>
</gene>
<comment type="pathway">
    <text evidence="2">Cell wall biogenesis; peptidoglycan biosynthesis.</text>
</comment>
<evidence type="ECO:0000313" key="17">
    <source>
        <dbReference type="Proteomes" id="UP000239471"/>
    </source>
</evidence>
<evidence type="ECO:0000256" key="5">
    <source>
        <dbReference type="ARBA" id="ARBA00012968"/>
    </source>
</evidence>
<comment type="caution">
    <text evidence="16">The sequence shown here is derived from an EMBL/GenBank/DDBJ whole genome shotgun (WGS) entry which is preliminary data.</text>
</comment>
<dbReference type="SUPFAM" id="SSF53244">
    <property type="entry name" value="MurD-like peptide ligases, peptide-binding domain"/>
    <property type="match status" value="1"/>
</dbReference>
<keyword evidence="8 16" id="KW-0436">Ligase</keyword>
<dbReference type="Pfam" id="PF08245">
    <property type="entry name" value="Mur_ligase_M"/>
    <property type="match status" value="1"/>
</dbReference>
<dbReference type="PANTHER" id="PTHR23135">
    <property type="entry name" value="MUR LIGASE FAMILY MEMBER"/>
    <property type="match status" value="1"/>
</dbReference>
<evidence type="ECO:0000256" key="11">
    <source>
        <dbReference type="ARBA" id="ARBA00031353"/>
    </source>
</evidence>
<dbReference type="PROSITE" id="PS50975">
    <property type="entry name" value="ATP_GRASP"/>
    <property type="match status" value="1"/>
</dbReference>
<dbReference type="InterPro" id="IPR036565">
    <property type="entry name" value="Mur-like_cat_sf"/>
</dbReference>
<dbReference type="InterPro" id="IPR036615">
    <property type="entry name" value="Mur_ligase_C_dom_sf"/>
</dbReference>
<dbReference type="PANTHER" id="PTHR23135:SF18">
    <property type="entry name" value="CYANOPHYCIN SYNTHETASE"/>
    <property type="match status" value="1"/>
</dbReference>
<dbReference type="InterPro" id="IPR004101">
    <property type="entry name" value="Mur_ligase_C"/>
</dbReference>
<dbReference type="Pfam" id="PF02875">
    <property type="entry name" value="Mur_ligase_C"/>
    <property type="match status" value="1"/>
</dbReference>
<comment type="catalytic activity">
    <reaction evidence="13">
        <text>[L-4-(L-arginin-2-N-yl)aspartate](n) + L-aspartate + ATP = [L-4-(L-arginin-2-N-yl)aspartate](n)-L-aspartate + ADP + phosphate + H(+)</text>
        <dbReference type="Rhea" id="RHEA:13277"/>
        <dbReference type="Rhea" id="RHEA-COMP:13728"/>
        <dbReference type="Rhea" id="RHEA-COMP:13733"/>
        <dbReference type="ChEBI" id="CHEBI:15378"/>
        <dbReference type="ChEBI" id="CHEBI:29991"/>
        <dbReference type="ChEBI" id="CHEBI:30616"/>
        <dbReference type="ChEBI" id="CHEBI:43474"/>
        <dbReference type="ChEBI" id="CHEBI:137986"/>
        <dbReference type="ChEBI" id="CHEBI:137990"/>
        <dbReference type="ChEBI" id="CHEBI:456216"/>
        <dbReference type="EC" id="6.3.2.29"/>
    </reaction>
</comment>
<evidence type="ECO:0000256" key="8">
    <source>
        <dbReference type="ARBA" id="ARBA00022598"/>
    </source>
</evidence>
<accession>A0A2T0BH57</accession>
<evidence type="ECO:0000256" key="4">
    <source>
        <dbReference type="ARBA" id="ARBA00011738"/>
    </source>
</evidence>
<dbReference type="InterPro" id="IPR013221">
    <property type="entry name" value="Mur_ligase_cen"/>
</dbReference>
<evidence type="ECO:0000256" key="10">
    <source>
        <dbReference type="ARBA" id="ARBA00022840"/>
    </source>
</evidence>
<evidence type="ECO:0000256" key="12">
    <source>
        <dbReference type="ARBA" id="ARBA00048094"/>
    </source>
</evidence>
<evidence type="ECO:0000256" key="14">
    <source>
        <dbReference type="PROSITE-ProRule" id="PRU00409"/>
    </source>
</evidence>
<dbReference type="GO" id="GO:0071160">
    <property type="term" value="F:cyanophycin synthetase activity (L-aspartate-adding)"/>
    <property type="evidence" value="ECO:0007669"/>
    <property type="project" value="UniProtKB-EC"/>
</dbReference>
<dbReference type="GO" id="GO:0046872">
    <property type="term" value="F:metal ion binding"/>
    <property type="evidence" value="ECO:0007669"/>
    <property type="project" value="InterPro"/>
</dbReference>
<dbReference type="SUPFAM" id="SSF56059">
    <property type="entry name" value="Glutathione synthetase ATP-binding domain-like"/>
    <property type="match status" value="1"/>
</dbReference>
<comment type="similarity">
    <text evidence="3">In the C-terminal section; belongs to the MurCDEF family.</text>
</comment>
<evidence type="ECO:0000256" key="6">
    <source>
        <dbReference type="ARBA" id="ARBA00013005"/>
    </source>
</evidence>
<dbReference type="SUPFAM" id="SSF53623">
    <property type="entry name" value="MurD-like peptide ligases, catalytic domain"/>
    <property type="match status" value="1"/>
</dbReference>
<reference evidence="16 17" key="1">
    <citation type="submission" date="2018-03" db="EMBL/GenBank/DDBJ databases">
        <title>Genome sequence of Clostridium vincentii DSM 10228.</title>
        <authorList>
            <person name="Poehlein A."/>
            <person name="Daniel R."/>
        </authorList>
    </citation>
    <scope>NUCLEOTIDE SEQUENCE [LARGE SCALE GENOMIC DNA]</scope>
    <source>
        <strain evidence="16 17">DSM 10228</strain>
    </source>
</reference>
<evidence type="ECO:0000313" key="16">
    <source>
        <dbReference type="EMBL" id="PRR83173.1"/>
    </source>
</evidence>
<feature type="domain" description="ATP-grasp" evidence="15">
    <location>
        <begin position="218"/>
        <end position="470"/>
    </location>
</feature>
<keyword evidence="10 14" id="KW-0067">ATP-binding</keyword>